<evidence type="ECO:0000256" key="7">
    <source>
        <dbReference type="HAMAP-Rule" id="MF_00044"/>
    </source>
</evidence>
<keyword evidence="10" id="KW-1185">Reference proteome</keyword>
<dbReference type="AlphaFoldDB" id="A0A2T4HMS5"/>
<dbReference type="EMBL" id="PHHF01000076">
    <property type="protein sequence ID" value="PTD17112.1"/>
    <property type="molecule type" value="Genomic_DNA"/>
</dbReference>
<dbReference type="InterPro" id="IPR045864">
    <property type="entry name" value="aa-tRNA-synth_II/BPL/LPL"/>
</dbReference>
<evidence type="ECO:0000259" key="8">
    <source>
        <dbReference type="PROSITE" id="PS50862"/>
    </source>
</evidence>
<dbReference type="Pfam" id="PF00152">
    <property type="entry name" value="tRNA-synt_2"/>
    <property type="match status" value="1"/>
</dbReference>
<dbReference type="GO" id="GO:0005737">
    <property type="term" value="C:cytoplasm"/>
    <property type="evidence" value="ECO:0007669"/>
    <property type="project" value="UniProtKB-SubCell"/>
</dbReference>
<dbReference type="InterPro" id="IPR004365">
    <property type="entry name" value="NA-bd_OB_tRNA"/>
</dbReference>
<dbReference type="InterPro" id="IPR047089">
    <property type="entry name" value="Asp-tRNA-ligase_1_N"/>
</dbReference>
<evidence type="ECO:0000256" key="3">
    <source>
        <dbReference type="ARBA" id="ARBA00022741"/>
    </source>
</evidence>
<dbReference type="InterPro" id="IPR047090">
    <property type="entry name" value="AspRS_core"/>
</dbReference>
<organism evidence="9 10">
    <name type="scientific">Edaphosphingomonas fennica</name>
    <dbReference type="NCBI Taxonomy" id="114404"/>
    <lineage>
        <taxon>Bacteria</taxon>
        <taxon>Pseudomonadati</taxon>
        <taxon>Pseudomonadota</taxon>
        <taxon>Alphaproteobacteria</taxon>
        <taxon>Sphingomonadales</taxon>
        <taxon>Rhizorhabdaceae</taxon>
        <taxon>Edaphosphingomonas</taxon>
    </lineage>
</organism>
<dbReference type="InterPro" id="IPR004364">
    <property type="entry name" value="Aa-tRNA-synt_II"/>
</dbReference>
<dbReference type="Pfam" id="PF02938">
    <property type="entry name" value="GAD"/>
    <property type="match status" value="1"/>
</dbReference>
<evidence type="ECO:0000313" key="9">
    <source>
        <dbReference type="EMBL" id="PTD17112.1"/>
    </source>
</evidence>
<dbReference type="HAMAP" id="MF_00044">
    <property type="entry name" value="Asp_tRNA_synth_type1"/>
    <property type="match status" value="1"/>
</dbReference>
<dbReference type="InterPro" id="IPR012340">
    <property type="entry name" value="NA-bd_OB-fold"/>
</dbReference>
<dbReference type="Proteomes" id="UP000241206">
    <property type="component" value="Unassembled WGS sequence"/>
</dbReference>
<dbReference type="GO" id="GO:0006422">
    <property type="term" value="P:aspartyl-tRNA aminoacylation"/>
    <property type="evidence" value="ECO:0007669"/>
    <property type="project" value="UniProtKB-UniRule"/>
</dbReference>
<dbReference type="GO" id="GO:0004815">
    <property type="term" value="F:aspartate-tRNA ligase activity"/>
    <property type="evidence" value="ECO:0007669"/>
    <property type="project" value="UniProtKB-UniRule"/>
</dbReference>
<dbReference type="CDD" id="cd04317">
    <property type="entry name" value="EcAspRS_like_N"/>
    <property type="match status" value="1"/>
</dbReference>
<evidence type="ECO:0000256" key="1">
    <source>
        <dbReference type="ARBA" id="ARBA00006303"/>
    </source>
</evidence>
<dbReference type="InterPro" id="IPR004524">
    <property type="entry name" value="Asp-tRNA-ligase_1"/>
</dbReference>
<dbReference type="Gene3D" id="3.30.1360.30">
    <property type="entry name" value="GAD-like domain"/>
    <property type="match status" value="1"/>
</dbReference>
<dbReference type="Gene3D" id="2.40.50.140">
    <property type="entry name" value="Nucleic acid-binding proteins"/>
    <property type="match status" value="1"/>
</dbReference>
<proteinExistence type="inferred from homology"/>
<comment type="subcellular location">
    <subcellularLocation>
        <location evidence="7">Cytoplasm</location>
    </subcellularLocation>
</comment>
<dbReference type="NCBIfam" id="TIGR00459">
    <property type="entry name" value="aspS_bact"/>
    <property type="match status" value="1"/>
</dbReference>
<keyword evidence="6 7" id="KW-0030">Aminoacyl-tRNA synthetase</keyword>
<dbReference type="RefSeq" id="WP_107395816.1">
    <property type="nucleotide sequence ID" value="NZ_PHHF01000076.1"/>
</dbReference>
<dbReference type="SUPFAM" id="SSF55261">
    <property type="entry name" value="GAD domain-like"/>
    <property type="match status" value="1"/>
</dbReference>
<feature type="binding site" evidence="7">
    <location>
        <begin position="221"/>
        <end position="223"/>
    </location>
    <ligand>
        <name>ATP</name>
        <dbReference type="ChEBI" id="CHEBI:30616"/>
    </ligand>
</feature>
<sequence length="596" mass="66179">MHAYRSHNCAQLRAADEGATVRLSGWVHRKRDHGGVLFVDLRDHYGLTQIVADGDSPAFATLDAVRVESVITITGNVKLRAEGTTNPNLATGEIEVYAREATVQSAAAELPLPVAGEAEYPEDIRLRYRYLDLRRDRLHKNIVLRSNVIASLRRRMIDQGFTEFQTPILTASSPEGARDYLVPSRVHPGKFYALPQAPQMFKQLLMVAGFDRYFQIAPCFRDEDARADRSPGEFYQLDFEMSYVTQEDVFAAIEPVLHGVFEEFADFEGKGRTVSPLPFRRIPYRESMLKYGNDKPDLRNPILISDVSGYFEGSGFGRFASIVEAGDVVRAIPAPNTADKSRKFFDDMNAWAQSEGFAGLGYATRKGGEWGGPIAKNHGEEGMNVMADALGLGPDDGLFFAAGKEAQAAKLAGLARTRVGEQLGLIDASRFEFCWIVDFPMFEYDEDAKKIDFSHNPFSMPQGELEALETKDPLDILAYQYDIVCNGVELSSGAIRNHKPEIMYKAFEIAGYSREDVDTNFAGMINAFKYGAPPHGGSAPGVDRIVMLLADEPNIREVIVFPMTQKAEDLMMQAPAPATMKQLRELNIRVVEPSKG</sequence>
<keyword evidence="2 7" id="KW-0436">Ligase</keyword>
<dbReference type="PRINTS" id="PR01042">
    <property type="entry name" value="TRNASYNTHASP"/>
</dbReference>
<dbReference type="InterPro" id="IPR002312">
    <property type="entry name" value="Asp/Asn-tRNA-synth_IIb"/>
</dbReference>
<feature type="binding site" evidence="7">
    <location>
        <position position="496"/>
    </location>
    <ligand>
        <name>L-aspartate</name>
        <dbReference type="ChEBI" id="CHEBI:29991"/>
    </ligand>
</feature>
<name>A0A2T4HMS5_9SPHN</name>
<comment type="function">
    <text evidence="7">Aspartyl-tRNA synthetase with relaxed tRNA specificity since it is able to aspartylate not only its cognate tRNA(Asp) but also tRNA(Asn). Reaction proceeds in two steps: L-aspartate is first activated by ATP to form Asp-AMP and then transferred to the acceptor end of tRNA(Asp/Asn).</text>
</comment>
<dbReference type="InterPro" id="IPR006195">
    <property type="entry name" value="aa-tRNA-synth_II"/>
</dbReference>
<keyword evidence="3 7" id="KW-0547">Nucleotide-binding</keyword>
<gene>
    <name evidence="7" type="primary">aspS</name>
    <name evidence="9" type="ORF">CV103_19120</name>
</gene>
<dbReference type="GO" id="GO:0005524">
    <property type="term" value="F:ATP binding"/>
    <property type="evidence" value="ECO:0007669"/>
    <property type="project" value="UniProtKB-UniRule"/>
</dbReference>
<feature type="site" description="Important for tRNA non-discrimination" evidence="7">
    <location>
        <position position="33"/>
    </location>
</feature>
<accession>A0A2T4HMS5</accession>
<dbReference type="Pfam" id="PF01336">
    <property type="entry name" value="tRNA_anti-codon"/>
    <property type="match status" value="1"/>
</dbReference>
<dbReference type="SUPFAM" id="SSF55681">
    <property type="entry name" value="Class II aaRS and biotin synthetases"/>
    <property type="match status" value="1"/>
</dbReference>
<dbReference type="InterPro" id="IPR004115">
    <property type="entry name" value="GAD-like_sf"/>
</dbReference>
<feature type="binding site" evidence="7">
    <location>
        <position position="221"/>
    </location>
    <ligand>
        <name>L-aspartate</name>
        <dbReference type="ChEBI" id="CHEBI:29991"/>
    </ligand>
</feature>
<evidence type="ECO:0000256" key="2">
    <source>
        <dbReference type="ARBA" id="ARBA00022598"/>
    </source>
</evidence>
<comment type="subunit">
    <text evidence="7">Homodimer.</text>
</comment>
<dbReference type="PANTHER" id="PTHR22594">
    <property type="entry name" value="ASPARTYL/LYSYL-TRNA SYNTHETASE"/>
    <property type="match status" value="1"/>
</dbReference>
<comment type="caution">
    <text evidence="9">The sequence shown here is derived from an EMBL/GenBank/DDBJ whole genome shotgun (WGS) entry which is preliminary data.</text>
</comment>
<evidence type="ECO:0000256" key="4">
    <source>
        <dbReference type="ARBA" id="ARBA00022840"/>
    </source>
</evidence>
<dbReference type="GO" id="GO:0003676">
    <property type="term" value="F:nucleic acid binding"/>
    <property type="evidence" value="ECO:0007669"/>
    <property type="project" value="InterPro"/>
</dbReference>
<evidence type="ECO:0000256" key="5">
    <source>
        <dbReference type="ARBA" id="ARBA00022917"/>
    </source>
</evidence>
<evidence type="ECO:0000256" key="6">
    <source>
        <dbReference type="ARBA" id="ARBA00023146"/>
    </source>
</evidence>
<comment type="catalytic activity">
    <reaction evidence="7">
        <text>tRNA(Asx) + L-aspartate + ATP = L-aspartyl-tRNA(Asx) + AMP + diphosphate</text>
        <dbReference type="Rhea" id="RHEA:18349"/>
        <dbReference type="Rhea" id="RHEA-COMP:9710"/>
        <dbReference type="Rhea" id="RHEA-COMP:9711"/>
        <dbReference type="ChEBI" id="CHEBI:29991"/>
        <dbReference type="ChEBI" id="CHEBI:30616"/>
        <dbReference type="ChEBI" id="CHEBI:33019"/>
        <dbReference type="ChEBI" id="CHEBI:78442"/>
        <dbReference type="ChEBI" id="CHEBI:78516"/>
        <dbReference type="ChEBI" id="CHEBI:456215"/>
        <dbReference type="EC" id="6.1.1.23"/>
    </reaction>
</comment>
<evidence type="ECO:0000313" key="10">
    <source>
        <dbReference type="Proteomes" id="UP000241206"/>
    </source>
</evidence>
<feature type="binding site" evidence="7">
    <location>
        <begin position="541"/>
        <end position="544"/>
    </location>
    <ligand>
        <name>ATP</name>
        <dbReference type="ChEBI" id="CHEBI:30616"/>
    </ligand>
</feature>
<dbReference type="PANTHER" id="PTHR22594:SF5">
    <property type="entry name" value="ASPARTATE--TRNA LIGASE, MITOCHONDRIAL"/>
    <property type="match status" value="1"/>
</dbReference>
<dbReference type="Gene3D" id="3.30.930.10">
    <property type="entry name" value="Bira Bifunctional Protein, Domain 2"/>
    <property type="match status" value="1"/>
</dbReference>
<dbReference type="NCBIfam" id="NF001750">
    <property type="entry name" value="PRK00476.1"/>
    <property type="match status" value="1"/>
</dbReference>
<feature type="binding site" evidence="7">
    <location>
        <position position="175"/>
    </location>
    <ligand>
        <name>L-aspartate</name>
        <dbReference type="ChEBI" id="CHEBI:29991"/>
    </ligand>
</feature>
<feature type="domain" description="Aminoacyl-transfer RNA synthetases class-II family profile" evidence="8">
    <location>
        <begin position="144"/>
        <end position="562"/>
    </location>
</feature>
<dbReference type="CDD" id="cd00777">
    <property type="entry name" value="AspRS_core"/>
    <property type="match status" value="1"/>
</dbReference>
<comment type="similarity">
    <text evidence="1 7">Belongs to the class-II aminoacyl-tRNA synthetase family. Type 1 subfamily.</text>
</comment>
<dbReference type="EC" id="6.1.1.23" evidence="7"/>
<dbReference type="InterPro" id="IPR029351">
    <property type="entry name" value="GAD_dom"/>
</dbReference>
<feature type="region of interest" description="Aspartate" evidence="7">
    <location>
        <begin position="199"/>
        <end position="202"/>
    </location>
</feature>
<reference evidence="9 10" key="1">
    <citation type="submission" date="2017-11" db="EMBL/GenBank/DDBJ databases">
        <title>Sphingomonas oleivorans sp. nov., isolated from oil-contaminated soil.</title>
        <authorList>
            <person name="Wang L."/>
            <person name="Chen L."/>
        </authorList>
    </citation>
    <scope>NUCLEOTIDE SEQUENCE [LARGE SCALE GENOMIC DNA]</scope>
    <source>
        <strain evidence="9 10">K101</strain>
    </source>
</reference>
<dbReference type="SUPFAM" id="SSF50249">
    <property type="entry name" value="Nucleic acid-binding proteins"/>
    <property type="match status" value="1"/>
</dbReference>
<keyword evidence="5 7" id="KW-0648">Protein biosynthesis</keyword>
<keyword evidence="4 7" id="KW-0067">ATP-binding</keyword>
<feature type="site" description="Important for tRNA non-discrimination" evidence="7">
    <location>
        <position position="83"/>
    </location>
</feature>
<dbReference type="PROSITE" id="PS50862">
    <property type="entry name" value="AA_TRNA_LIGASE_II"/>
    <property type="match status" value="1"/>
</dbReference>
<keyword evidence="7" id="KW-0963">Cytoplasm</keyword>
<dbReference type="GO" id="GO:0050560">
    <property type="term" value="F:aspartate-tRNA(Asn) ligase activity"/>
    <property type="evidence" value="ECO:0007669"/>
    <property type="project" value="UniProtKB-EC"/>
</dbReference>
<feature type="binding site" evidence="7">
    <location>
        <position position="489"/>
    </location>
    <ligand>
        <name>ATP</name>
        <dbReference type="ChEBI" id="CHEBI:30616"/>
    </ligand>
</feature>
<comment type="caution">
    <text evidence="7">Lacks conserved residue(s) required for the propagation of feature annotation.</text>
</comment>
<feature type="binding site" evidence="7">
    <location>
        <position position="455"/>
    </location>
    <ligand>
        <name>L-aspartate</name>
        <dbReference type="ChEBI" id="CHEBI:29991"/>
    </ligand>
</feature>
<protein>
    <recommendedName>
        <fullName evidence="7">Aspartate--tRNA(Asp/Asn) ligase</fullName>
        <ecNumber evidence="7">6.1.1.23</ecNumber>
    </recommendedName>
    <alternativeName>
        <fullName evidence="7">Aspartyl-tRNA synthetase</fullName>
        <shortName evidence="7">AspRS</shortName>
    </alternativeName>
    <alternativeName>
        <fullName evidence="7">Non-discriminating aspartyl-tRNA synthetase</fullName>
        <shortName evidence="7">ND-AspRS</shortName>
    </alternativeName>
</protein>